<organism evidence="2 3">
    <name type="scientific">Candidatus Caccousia avicola</name>
    <dbReference type="NCBI Taxonomy" id="2840721"/>
    <lineage>
        <taxon>Bacteria</taxon>
        <taxon>Bacillati</taxon>
        <taxon>Bacillota</taxon>
        <taxon>Clostridia</taxon>
        <taxon>Eubacteriales</taxon>
        <taxon>Oscillospiraceae</taxon>
        <taxon>Oscillospiraceae incertae sedis</taxon>
        <taxon>Candidatus Caccousia</taxon>
    </lineage>
</organism>
<accession>A0A9D1AME2</accession>
<dbReference type="Proteomes" id="UP000824242">
    <property type="component" value="Unassembled WGS sequence"/>
</dbReference>
<dbReference type="Gene3D" id="2.30.30.40">
    <property type="entry name" value="SH3 Domains"/>
    <property type="match status" value="1"/>
</dbReference>
<name>A0A9D1AME2_9FIRM</name>
<reference evidence="2" key="1">
    <citation type="submission" date="2020-10" db="EMBL/GenBank/DDBJ databases">
        <authorList>
            <person name="Gilroy R."/>
        </authorList>
    </citation>
    <scope>NUCLEOTIDE SEQUENCE</scope>
    <source>
        <strain evidence="2">ChiSxjej1B13-7958</strain>
    </source>
</reference>
<protein>
    <submittedName>
        <fullName evidence="2">SH3 domain-containing protein</fullName>
    </submittedName>
</protein>
<comment type="caution">
    <text evidence="2">The sequence shown here is derived from an EMBL/GenBank/DDBJ whole genome shotgun (WGS) entry which is preliminary data.</text>
</comment>
<evidence type="ECO:0000313" key="2">
    <source>
        <dbReference type="EMBL" id="HIR47262.1"/>
    </source>
</evidence>
<evidence type="ECO:0000256" key="1">
    <source>
        <dbReference type="SAM" id="SignalP"/>
    </source>
</evidence>
<gene>
    <name evidence="2" type="ORF">IAB89_06330</name>
</gene>
<reference evidence="2" key="2">
    <citation type="journal article" date="2021" name="PeerJ">
        <title>Extensive microbial diversity within the chicken gut microbiome revealed by metagenomics and culture.</title>
        <authorList>
            <person name="Gilroy R."/>
            <person name="Ravi A."/>
            <person name="Getino M."/>
            <person name="Pursley I."/>
            <person name="Horton D.L."/>
            <person name="Alikhan N.F."/>
            <person name="Baker D."/>
            <person name="Gharbi K."/>
            <person name="Hall N."/>
            <person name="Watson M."/>
            <person name="Adriaenssens E.M."/>
            <person name="Foster-Nyarko E."/>
            <person name="Jarju S."/>
            <person name="Secka A."/>
            <person name="Antonio M."/>
            <person name="Oren A."/>
            <person name="Chaudhuri R.R."/>
            <person name="La Ragione R."/>
            <person name="Hildebrand F."/>
            <person name="Pallen M.J."/>
        </authorList>
    </citation>
    <scope>NUCLEOTIDE SEQUENCE</scope>
    <source>
        <strain evidence="2">ChiSxjej1B13-7958</strain>
    </source>
</reference>
<feature type="chain" id="PRO_5039139528" evidence="1">
    <location>
        <begin position="23"/>
        <end position="399"/>
    </location>
</feature>
<dbReference type="AlphaFoldDB" id="A0A9D1AME2"/>
<dbReference type="EMBL" id="DVGZ01000066">
    <property type="protein sequence ID" value="HIR47262.1"/>
    <property type="molecule type" value="Genomic_DNA"/>
</dbReference>
<keyword evidence="1" id="KW-0732">Signal</keyword>
<sequence length="399" mass="44624">MMKKLCTITAFVIWLFTAAAWAESHKMEYTAAYVNQHWKCEIFEAEMNADAQEAFSSYLLPGDEVICGAEMRYYAQEDLDTPLHQDVQMAVRREDRMLLLSASGSDGKWAIGVESDAFLPAEGGFEVTITPASDGQTVKQMKSGRPYITWVHGNESWQVLVRETGEVHVACYAHQIDAHTRFELETSIPSDTGNLGVTLYTDDESIHYEEFSCVFPTRLTAWTMDNFPKTVEEIRTYAAAHQPDVADDEGYIFGVNLRTEPTGQSDSLGQYTAKVKVIGSVPGTDSPWYNVQMGDLSGWVSGRYLIENDDIRLCEWESEVLPVAQANRDIFLINADTGAPIMTLPAGTLMHVFHQDGDLLHVIIPRGEWTWKTDWSGIYGMVSANDVSCGISAADLRWK</sequence>
<evidence type="ECO:0000313" key="3">
    <source>
        <dbReference type="Proteomes" id="UP000824242"/>
    </source>
</evidence>
<proteinExistence type="predicted"/>
<feature type="signal peptide" evidence="1">
    <location>
        <begin position="1"/>
        <end position="22"/>
    </location>
</feature>